<evidence type="ECO:0000313" key="2">
    <source>
        <dbReference type="Proteomes" id="UP000317494"/>
    </source>
</evidence>
<evidence type="ECO:0000313" key="1">
    <source>
        <dbReference type="EMBL" id="TPX42310.1"/>
    </source>
</evidence>
<keyword evidence="2" id="KW-1185">Reference proteome</keyword>
<proteinExistence type="predicted"/>
<protein>
    <submittedName>
        <fullName evidence="1">Uncharacterized protein</fullName>
    </submittedName>
</protein>
<gene>
    <name evidence="1" type="ORF">SeMB42_g05180</name>
</gene>
<reference evidence="1 2" key="1">
    <citation type="journal article" date="2019" name="Sci. Rep.">
        <title>Comparative genomics of chytrid fungi reveal insights into the obligate biotrophic and pathogenic lifestyle of Synchytrium endobioticum.</title>
        <authorList>
            <person name="van de Vossenberg B.T.L.H."/>
            <person name="Warris S."/>
            <person name="Nguyen H.D.T."/>
            <person name="van Gent-Pelzer M.P.E."/>
            <person name="Joly D.L."/>
            <person name="van de Geest H.C."/>
            <person name="Bonants P.J.M."/>
            <person name="Smith D.S."/>
            <person name="Levesque C.A."/>
            <person name="van der Lee T.A.J."/>
        </authorList>
    </citation>
    <scope>NUCLEOTIDE SEQUENCE [LARGE SCALE GENOMIC DNA]</scope>
    <source>
        <strain evidence="1 2">MB42</strain>
    </source>
</reference>
<dbReference type="EMBL" id="QEAN01000237">
    <property type="protein sequence ID" value="TPX42310.1"/>
    <property type="molecule type" value="Genomic_DNA"/>
</dbReference>
<comment type="caution">
    <text evidence="1">The sequence shown here is derived from an EMBL/GenBank/DDBJ whole genome shotgun (WGS) entry which is preliminary data.</text>
</comment>
<dbReference type="Proteomes" id="UP000317494">
    <property type="component" value="Unassembled WGS sequence"/>
</dbReference>
<dbReference type="AlphaFoldDB" id="A0A507CTB8"/>
<name>A0A507CTB8_9FUNG</name>
<dbReference type="VEuPathDB" id="FungiDB:SeMB42_g05180"/>
<organism evidence="1 2">
    <name type="scientific">Synchytrium endobioticum</name>
    <dbReference type="NCBI Taxonomy" id="286115"/>
    <lineage>
        <taxon>Eukaryota</taxon>
        <taxon>Fungi</taxon>
        <taxon>Fungi incertae sedis</taxon>
        <taxon>Chytridiomycota</taxon>
        <taxon>Chytridiomycota incertae sedis</taxon>
        <taxon>Chytridiomycetes</taxon>
        <taxon>Synchytriales</taxon>
        <taxon>Synchytriaceae</taxon>
        <taxon>Synchytrium</taxon>
    </lineage>
</organism>
<accession>A0A507CTB8</accession>
<sequence>MYPHNLLKVMPPVDHCPRLSSRHQLMDPRDCPDLNALVTERERSAAFDRNYQGIADMVQNWISQADRLNLLCNQYSRDINFLRTLQGGHAQVLVDGPKAWKLPEHRNCLLFSQR</sequence>